<protein>
    <submittedName>
        <fullName evidence="2">Cytochrome P450</fullName>
    </submittedName>
</protein>
<proteinExistence type="inferred from homology"/>
<reference evidence="2" key="1">
    <citation type="submission" date="2022-06" db="EMBL/GenBank/DDBJ databases">
        <title>Ornithinimicrobium HY1793.</title>
        <authorList>
            <person name="Huang Y."/>
        </authorList>
    </citation>
    <scope>NUCLEOTIDE SEQUENCE</scope>
    <source>
        <strain evidence="2">HY1793</strain>
    </source>
</reference>
<evidence type="ECO:0000256" key="1">
    <source>
        <dbReference type="ARBA" id="ARBA00010617"/>
    </source>
</evidence>
<dbReference type="EMBL" id="CP099489">
    <property type="protein sequence ID" value="USQ82157.1"/>
    <property type="molecule type" value="Genomic_DNA"/>
</dbReference>
<keyword evidence="3" id="KW-1185">Reference proteome</keyword>
<dbReference type="InterPro" id="IPR036396">
    <property type="entry name" value="Cyt_P450_sf"/>
</dbReference>
<dbReference type="InterPro" id="IPR002397">
    <property type="entry name" value="Cyt_P450_B"/>
</dbReference>
<dbReference type="Proteomes" id="UP001056455">
    <property type="component" value="Chromosome"/>
</dbReference>
<evidence type="ECO:0000313" key="3">
    <source>
        <dbReference type="Proteomes" id="UP001056455"/>
    </source>
</evidence>
<accession>A0ABY4YZY6</accession>
<dbReference type="PANTHER" id="PTHR46696:SF1">
    <property type="entry name" value="CYTOCHROME P450 YJIB-RELATED"/>
    <property type="match status" value="1"/>
</dbReference>
<organism evidence="2 3">
    <name type="scientific">Ornithinimicrobium faecis</name>
    <dbReference type="NCBI Taxonomy" id="2934158"/>
    <lineage>
        <taxon>Bacteria</taxon>
        <taxon>Bacillati</taxon>
        <taxon>Actinomycetota</taxon>
        <taxon>Actinomycetes</taxon>
        <taxon>Micrococcales</taxon>
        <taxon>Ornithinimicrobiaceae</taxon>
        <taxon>Ornithinimicrobium</taxon>
    </lineage>
</organism>
<comment type="similarity">
    <text evidence="1">Belongs to the cytochrome P450 family.</text>
</comment>
<sequence>MAAFIEFLDEVLTDVPEGTPLAALVADPTLSRDEVKGVLSLCLVGGWSPWADALTSTVRAALADPAVAERVLAGAQAPGLVEEVLRWHTPIPFVARRATSSLDLPSGSIPQGAMVLVHIGSANRDGAVFEQADEVVAQRIPREHLALGSGAHFCMGAALIRATAPSAAHRLLATYPDLAAGDLGPVTWRTGIFPRSVESTTLLLAPSPEVPST</sequence>
<dbReference type="InterPro" id="IPR001128">
    <property type="entry name" value="Cyt_P450"/>
</dbReference>
<dbReference type="Pfam" id="PF00067">
    <property type="entry name" value="p450"/>
    <property type="match status" value="1"/>
</dbReference>
<dbReference type="Gene3D" id="1.10.630.10">
    <property type="entry name" value="Cytochrome P450"/>
    <property type="match status" value="1"/>
</dbReference>
<dbReference type="PANTHER" id="PTHR46696">
    <property type="entry name" value="P450, PUTATIVE (EUROFUNG)-RELATED"/>
    <property type="match status" value="1"/>
</dbReference>
<gene>
    <name evidence="2" type="ORF">NF556_09425</name>
</gene>
<name>A0ABY4YZY6_9MICO</name>
<dbReference type="SUPFAM" id="SSF48264">
    <property type="entry name" value="Cytochrome P450"/>
    <property type="match status" value="1"/>
</dbReference>
<dbReference type="PRINTS" id="PR00359">
    <property type="entry name" value="BP450"/>
</dbReference>
<evidence type="ECO:0000313" key="2">
    <source>
        <dbReference type="EMBL" id="USQ82157.1"/>
    </source>
</evidence>